<name>M2Z3P9_9NOCA</name>
<dbReference type="AlphaFoldDB" id="M2Z3P9"/>
<feature type="region of interest" description="Disordered" evidence="1">
    <location>
        <begin position="45"/>
        <end position="65"/>
    </location>
</feature>
<evidence type="ECO:0000256" key="1">
    <source>
        <dbReference type="SAM" id="MobiDB-lite"/>
    </source>
</evidence>
<keyword evidence="3" id="KW-1185">Reference proteome</keyword>
<organism evidence="2 3">
    <name type="scientific">Rhodococcus ruber BKS 20-38</name>
    <dbReference type="NCBI Taxonomy" id="1278076"/>
    <lineage>
        <taxon>Bacteria</taxon>
        <taxon>Bacillati</taxon>
        <taxon>Actinomycetota</taxon>
        <taxon>Actinomycetes</taxon>
        <taxon>Mycobacteriales</taxon>
        <taxon>Nocardiaceae</taxon>
        <taxon>Rhodococcus</taxon>
    </lineage>
</organism>
<reference evidence="2 3" key="1">
    <citation type="journal article" date="2013" name="Genome Announc.">
        <title>Draft Genome Sequence of Rhodococcus ruber Strain BKS 20-38.</title>
        <authorList>
            <person name="Bala M."/>
            <person name="Kumar S."/>
            <person name="Raghava G.P."/>
            <person name="Mayilraj S."/>
        </authorList>
    </citation>
    <scope>NUCLEOTIDE SEQUENCE [LARGE SCALE GENOMIC DNA]</scope>
    <source>
        <strain evidence="2 3">BKS 20-38</strain>
    </source>
</reference>
<sequence length="65" mass="7001">MSSVTRIDDSRSVLSHVVVAALLVTFVAGSAATTLVRRETVTIDGEQHTQSWGAWPSYSSRPGVR</sequence>
<proteinExistence type="predicted"/>
<accession>M2Z3P9</accession>
<evidence type="ECO:0000313" key="2">
    <source>
        <dbReference type="EMBL" id="EME61882.1"/>
    </source>
</evidence>
<dbReference type="Proteomes" id="UP000011731">
    <property type="component" value="Unassembled WGS sequence"/>
</dbReference>
<dbReference type="EMBL" id="AOEX01000059">
    <property type="protein sequence ID" value="EME61882.1"/>
    <property type="molecule type" value="Genomic_DNA"/>
</dbReference>
<feature type="compositionally biased region" description="Polar residues" evidence="1">
    <location>
        <begin position="48"/>
        <end position="65"/>
    </location>
</feature>
<gene>
    <name evidence="2" type="ORF">G352_18797</name>
</gene>
<dbReference type="PATRIC" id="fig|1278076.4.peg.3871"/>
<protein>
    <submittedName>
        <fullName evidence="2">Uncharacterized protein</fullName>
    </submittedName>
</protein>
<comment type="caution">
    <text evidence="2">The sequence shown here is derived from an EMBL/GenBank/DDBJ whole genome shotgun (WGS) entry which is preliminary data.</text>
</comment>
<evidence type="ECO:0000313" key="3">
    <source>
        <dbReference type="Proteomes" id="UP000011731"/>
    </source>
</evidence>